<organism evidence="2 3">
    <name type="scientific">Nocardia iowensis</name>
    <dbReference type="NCBI Taxonomy" id="204891"/>
    <lineage>
        <taxon>Bacteria</taxon>
        <taxon>Bacillati</taxon>
        <taxon>Actinomycetota</taxon>
        <taxon>Actinomycetes</taxon>
        <taxon>Mycobacteriales</taxon>
        <taxon>Nocardiaceae</taxon>
        <taxon>Nocardia</taxon>
    </lineage>
</organism>
<protein>
    <recommendedName>
        <fullName evidence="4">DUF1772 domain-containing protein</fullName>
    </recommendedName>
</protein>
<feature type="transmembrane region" description="Helical" evidence="1">
    <location>
        <begin position="61"/>
        <end position="82"/>
    </location>
</feature>
<gene>
    <name evidence="2" type="ORF">KV110_24630</name>
</gene>
<keyword evidence="1" id="KW-1133">Transmembrane helix</keyword>
<accession>A0ABX8RGP9</accession>
<evidence type="ECO:0008006" key="4">
    <source>
        <dbReference type="Google" id="ProtNLM"/>
    </source>
</evidence>
<reference evidence="2 3" key="1">
    <citation type="submission" date="2021-07" db="EMBL/GenBank/DDBJ databases">
        <title>Whole Genome Sequence of Nocardia Iowensis.</title>
        <authorList>
            <person name="Lamm A."/>
            <person name="Collins-Fairclough A.M."/>
            <person name="Bunk B."/>
            <person name="Sproer C."/>
        </authorList>
    </citation>
    <scope>NUCLEOTIDE SEQUENCE [LARGE SCALE GENOMIC DNA]</scope>
    <source>
        <strain evidence="2 3">NRRL 5646</strain>
    </source>
</reference>
<keyword evidence="1" id="KW-0472">Membrane</keyword>
<name>A0ABX8RGP9_NOCIO</name>
<evidence type="ECO:0000313" key="3">
    <source>
        <dbReference type="Proteomes" id="UP000694257"/>
    </source>
</evidence>
<evidence type="ECO:0000313" key="2">
    <source>
        <dbReference type="EMBL" id="QXN88769.1"/>
    </source>
</evidence>
<evidence type="ECO:0000256" key="1">
    <source>
        <dbReference type="SAM" id="Phobius"/>
    </source>
</evidence>
<dbReference type="EMBL" id="CP078145">
    <property type="protein sequence ID" value="QXN88769.1"/>
    <property type="molecule type" value="Genomic_DNA"/>
</dbReference>
<sequence length="108" mass="11426">MRTLILTFTMFGTLLGAIGAVTFAVVVGRPIELYTDHVYTASYEPMPLGTLSEIRGLLNTALITAGLILGSGLLGAAIGWGLTATGFRMYFRPTSVLGVEEHPGGKPR</sequence>
<dbReference type="Proteomes" id="UP000694257">
    <property type="component" value="Chromosome"/>
</dbReference>
<keyword evidence="1" id="KW-0812">Transmembrane</keyword>
<dbReference type="RefSeq" id="WP_218469652.1">
    <property type="nucleotide sequence ID" value="NZ_BAABJN010000011.1"/>
</dbReference>
<keyword evidence="3" id="KW-1185">Reference proteome</keyword>
<proteinExistence type="predicted"/>